<feature type="compositionally biased region" description="Basic and acidic residues" evidence="14">
    <location>
        <begin position="1"/>
        <end position="18"/>
    </location>
</feature>
<evidence type="ECO:0000256" key="10">
    <source>
        <dbReference type="ARBA" id="ARBA00023125"/>
    </source>
</evidence>
<dbReference type="PANTHER" id="PTHR45685:SF1">
    <property type="entry name" value="HELICASE SRCAP"/>
    <property type="match status" value="1"/>
</dbReference>
<evidence type="ECO:0000259" key="18">
    <source>
        <dbReference type="PROSITE" id="PS51204"/>
    </source>
</evidence>
<dbReference type="Gene3D" id="3.40.50.300">
    <property type="entry name" value="P-loop containing nucleotide triphosphate hydrolases"/>
    <property type="match status" value="1"/>
</dbReference>
<feature type="region of interest" description="Disordered" evidence="14">
    <location>
        <begin position="1489"/>
        <end position="1508"/>
    </location>
</feature>
<proteinExistence type="inferred from homology"/>
<dbReference type="SMART" id="SM00573">
    <property type="entry name" value="HSA"/>
    <property type="match status" value="1"/>
</dbReference>
<dbReference type="Pfam" id="PF00176">
    <property type="entry name" value="SNF2-rel_dom"/>
    <property type="match status" value="1"/>
</dbReference>
<keyword evidence="11" id="KW-0804">Transcription</keyword>
<dbReference type="Pfam" id="PF00271">
    <property type="entry name" value="Helicase_C"/>
    <property type="match status" value="1"/>
</dbReference>
<evidence type="ECO:0000256" key="13">
    <source>
        <dbReference type="SAM" id="Coils"/>
    </source>
</evidence>
<dbReference type="InterPro" id="IPR049730">
    <property type="entry name" value="SNF2/RAD54-like_C"/>
</dbReference>
<dbReference type="GO" id="GO:0006338">
    <property type="term" value="P:chromatin remodeling"/>
    <property type="evidence" value="ECO:0007669"/>
    <property type="project" value="TreeGrafter"/>
</dbReference>
<keyword evidence="13" id="KW-0175">Coiled coil</keyword>
<evidence type="ECO:0000256" key="1">
    <source>
        <dbReference type="ARBA" id="ARBA00004123"/>
    </source>
</evidence>
<keyword evidence="20" id="KW-1185">Reference proteome</keyword>
<feature type="region of interest" description="Disordered" evidence="14">
    <location>
        <begin position="3100"/>
        <end position="3119"/>
    </location>
</feature>
<accession>A0AAV2B401</accession>
<feature type="region of interest" description="Disordered" evidence="14">
    <location>
        <begin position="1"/>
        <end position="30"/>
    </location>
</feature>
<name>A0AAV2B401_9ARAC</name>
<evidence type="ECO:0000256" key="8">
    <source>
        <dbReference type="ARBA" id="ARBA00022853"/>
    </source>
</evidence>
<feature type="region of interest" description="Disordered" evidence="14">
    <location>
        <begin position="668"/>
        <end position="834"/>
    </location>
</feature>
<evidence type="ECO:0000256" key="11">
    <source>
        <dbReference type="ARBA" id="ARBA00023163"/>
    </source>
</evidence>
<feature type="domain" description="Helicase ATP-binding" evidence="16">
    <location>
        <begin position="950"/>
        <end position="1115"/>
    </location>
</feature>
<keyword evidence="9" id="KW-0805">Transcription regulation</keyword>
<sequence>MIQARKDGNITKEQKPEDQVTSSPTQRTAPTIRTVHSLDQRRATFVTNTVGGPTAVILSEGSTIPEGSTLQYRRVSIGPQLQHVVTPVQVQGTSSASVSESGNPRCTVTSTQDLAHILVAATSNSPLHTVELQNSIVNVSASMPQQFQTLGNITNAVTSAQRTANAAVIAQTGAQTPRIVLNSGGISDVYALRITPTTLGSGGSSQQIMVLDSSASLTPSSDVTKVHSYSLASAAVSSLAPTSAMQKIVISASGQPLQVTSMPHKSPITHNQLRTGVKRQLLATSPVRTNVLTVNNTELLAHMSSVNKLLCGLVPCEGKISSIPNSPKVKRMKLDKSAVVGRDLAKRKKVAEHLERKFQLLKTKYYQQQTEYYFLKHGGNLVDFIGWRKKMKPVLLEYLKTNRFDSQDDVKAISDVLSQSTLQTIGNPTLFSQGSPADSSSPKSSSSSSHTQAFRTASVSSSSPRLVNTSSSVQTAAAIKNVKQPVVSHKHSSKNNSISSVYDSQIGSQEEIVERAKQEAYVMQRVGDLRKEGLWSLKKLPKVAEGPRIKAHWDYLLEEMAWLATDFAQERKWKKANAKKCARMITKYFQEKEIKAEKAEKEEQMKLRKIASTIAREIKQFWSNIEKLAEYKQQTWLEEKRKKVLDTHLNFIVDQTEKYSSWLTQGMNRSIKDSPESSRASTPIPGSTPQSPKKRLDYDSDDFEPSGSDIDDEATIQKEEEDINEAEQNEEIKLLQQESEMPFEDFLESLPPEILSSHTSLNDSKLSGDLEASCSSTTKESNEDKTKVLPTSDDDDFQASDEEEDDEQTLLEQESEEKDVDHDQEMRDLEAENELSIEELRAKYSAAYASDFEVETSEHLSGTNDSESSDEYSEDESKDDDNESSLKELTSQDQNESDNPSKEISDIAAAAESFQPKGNTLSTTQVCTKIPFLLKHNLREYQHIGLDWLNAMYEKKLNGILADEMGLGKTIQTISMLAHLACEKGVWGPHLIVVPTSVMLNWEMEFKKWCPAFKILTYYGTPKERKQKRVGWTKFNAFHVCITSYKLVVQDHQSFRRKKWKYLILDEAQHIKNFKSQRWQMLLNFQSSHRLLLTGTPLQNNLMELWSLMHFLMPNVFQSHREFKEWFVNPVTGMIEGNHEYNESLIKRLHKVLRPFLLRRLKCEVEKQLPKKYEHVVVCRLSNRQRYLYDDFMSQTKTKETLATGNFMSVINILMQLRKVCNHPNMFEERPTVSPFLMEGISYRTASLVYGALDYDPFKHINLSSLNLLLADLELSLTAFAAHRVKKFQVPPKLIVEIDNLPEPPPPCPQVKMKVNFCNSQVSNSSAPAATTARTAAAAALRLPANTPNRLNTPPTAQPQRYMVIPGQQVARAATPVTSASGQTTTGQTEQYTLQLVQPGAAVASIAPLGGLTLQLQPPGSNRVQCIQSLIGGIGRVVQTAAGAHFVITSVGDQPAITAQTTVASTTSSAQPVVLGANVATTAVVTSTPKVGNPSATPPFLTNITRPQTNSTSVTTLNNQNVHSRPFARVASFNGHSPATPSVDSSVTQNHVQSTKSPVVHSLTKSTPKSDAILNVSNAKKNSAFYLESLAQAREQQRKECLRTLAKINNRRCGACPIYGRDLVEAVTIIHSLKHPDTGSPWQGKGYVNCLNAIPAKDNPSLYWDHTETLSNIIKTPEDRVAELTDIINRFVFVIPAVTSPPVQLHVSHPAPWKLNEENMNVEKLNNYLAPACAFLHPIVSNMKTQFPELRLIQYDCGKLQRLAHLLWELKKDHHRVLIFTQMTRMLDILEQFLNYHGHTYLRLDGNTKVEQRQALMERFNADKRIFCFILSTRSGGVGVNLTGADTVIFYDSDWNPTMDAQAQDRCHRIGQTRDVHIYRLISERTIEENILKKANQKRILGDVAIEGGNFTTAFFKKNSIHELFGIETVIHEEEKKIEEIPSEKACEEGEKFSQKELEQALGMAEEESDLQAAQTASAEAVAELAEFDESIPLDNDSRDNEEKSAAEEELDKLMYQLSPVERYALKFLESFQESVSLEQLKLAEEEIEAQKKDWELGHLKALKEEEERRSRQLRDEDSPLFCSREAANQVYFSVNGQEEMPIWAPPTPPTNENDIYIDYSVTFWYESSLMHEARLPPVFIKKEAKRLKIDPVVSAVATTRKQKVRKDDMVNIPRSLFDRPSAAILKMRREVKLQKVKGLMVGTSSLPKPSIASFPGLKQPPLAVVNKPTVDPHQDKPDWLVQEDWAILQVVQELQGIPLSLTVLMPAQTPNWDMASEAVYAVSRNYRSPKVCRNRYENVIVPREEGKILYDTNPKKQKKTKGIYKTKNNRPMKTSQLFVQDNNSAFTKIINDRYKWILEAAARRKANEKQTVLQQSKNVKIASILAENGINYDAPLAPTQIAANRAERIAREKQKTQTGTGTVVLTPAVLQPSAQTTTQVSEQPIPAQRQVTQQATVAVSGTTNLNAQQAQAVIASLQQAQQLQQVQLSKANLQSGTVASVSLAKSLTSGIMVNASSAGTLANLTKALGQVTSITTQDTAQNAAIAAALNNAGIRNQRATVTAVGTTTTMTVQEMVVAAATAGQVRAVTTVTGGISTAPAVVSVSNLTAVQLAASQRLAGTTLSPATTVASAAVNQLNAQTVTPQRLSQIQALRQNAILRQRSEQAAKQQHQLKRLQTVQQQASQPSAKVAIGTAGTLTVAAQQRVAQQVTMKQSRPITEAEMTQLMKRQQLQKQAAAQVNLTTAQILAQAQLQVQPQQVSITGGTATLVKTVSAPGTSSLAIPVSAVTVGGVNINVSVPQGKVGTVPAKASITNQQIRQFQLQQQLLSQARKNKAQSNLTQLAKVQGKGASIAATSLTGSMNAVQIVQHNPQVGSTQQVKGLPTAMTVQQIQQAMKQAIPQNLPVVVTATPSLPSVPQQQQSVTLRGEPGVASSVKAQTTTLPSTTLTTSGVLKGTPAVVVGQQQTAAILQQVAASQSGLTPQAVTLAVRATQGQQQQVQIQVQPQSVSAALQNTQNRIQQQNAAQVSSILSPTATIVQQVASDSSVPSSTHVVMHTVATCSSTSALTLTTSQSNAQVVQAAMQVARQQQQQAAAAAAAAQQQKASPYTMRLRNPPK</sequence>
<dbReference type="EMBL" id="CAXIEN010000272">
    <property type="protein sequence ID" value="CAL1290980.1"/>
    <property type="molecule type" value="Genomic_DNA"/>
</dbReference>
<evidence type="ECO:0000256" key="4">
    <source>
        <dbReference type="ARBA" id="ARBA00022741"/>
    </source>
</evidence>
<feature type="compositionally biased region" description="Acidic residues" evidence="14">
    <location>
        <begin position="792"/>
        <end position="818"/>
    </location>
</feature>
<feature type="compositionally biased region" description="Low complexity" evidence="14">
    <location>
        <begin position="432"/>
        <end position="449"/>
    </location>
</feature>
<feature type="compositionally biased region" description="Polar residues" evidence="14">
    <location>
        <begin position="19"/>
        <end position="30"/>
    </location>
</feature>
<comment type="subcellular location">
    <subcellularLocation>
        <location evidence="1">Nucleus</location>
    </subcellularLocation>
</comment>
<dbReference type="InterPro" id="IPR014001">
    <property type="entry name" value="Helicase_ATP-bd"/>
</dbReference>
<feature type="compositionally biased region" description="Acidic residues" evidence="14">
    <location>
        <begin position="867"/>
        <end position="883"/>
    </location>
</feature>
<feature type="compositionally biased region" description="Acidic residues" evidence="14">
    <location>
        <begin position="699"/>
        <end position="729"/>
    </location>
</feature>
<dbReference type="PROSITE" id="PS51194">
    <property type="entry name" value="HELICASE_CTER"/>
    <property type="match status" value="1"/>
</dbReference>
<dbReference type="InterPro" id="IPR038718">
    <property type="entry name" value="SNF2-like_sf"/>
</dbReference>
<gene>
    <name evidence="19" type="ORF">LARSCL_LOCUS16813</name>
</gene>
<evidence type="ECO:0008006" key="21">
    <source>
        <dbReference type="Google" id="ProtNLM"/>
    </source>
</evidence>
<evidence type="ECO:0000313" key="19">
    <source>
        <dbReference type="EMBL" id="CAL1290980.1"/>
    </source>
</evidence>
<keyword evidence="3" id="KW-0597">Phosphoprotein</keyword>
<dbReference type="Proteomes" id="UP001497382">
    <property type="component" value="Unassembled WGS sequence"/>
</dbReference>
<dbReference type="SMART" id="SM00490">
    <property type="entry name" value="HELICc"/>
    <property type="match status" value="1"/>
</dbReference>
<evidence type="ECO:0000256" key="9">
    <source>
        <dbReference type="ARBA" id="ARBA00023015"/>
    </source>
</evidence>
<dbReference type="GO" id="GO:0005524">
    <property type="term" value="F:ATP binding"/>
    <property type="evidence" value="ECO:0007669"/>
    <property type="project" value="UniProtKB-KW"/>
</dbReference>
<dbReference type="FunFam" id="3.40.50.300:FF:000529">
    <property type="entry name" value="helicase SRCAP isoform X1"/>
    <property type="match status" value="1"/>
</dbReference>
<dbReference type="GO" id="GO:0010557">
    <property type="term" value="P:positive regulation of macromolecule biosynthetic process"/>
    <property type="evidence" value="ECO:0007669"/>
    <property type="project" value="UniProtKB-ARBA"/>
</dbReference>
<feature type="domain" description="Myb-like" evidence="15">
    <location>
        <begin position="2232"/>
        <end position="2301"/>
    </location>
</feature>
<feature type="compositionally biased region" description="Basic and acidic residues" evidence="14">
    <location>
        <begin position="819"/>
        <end position="830"/>
    </location>
</feature>
<keyword evidence="4" id="KW-0547">Nucleotide-binding</keyword>
<reference evidence="19 20" key="1">
    <citation type="submission" date="2024-04" db="EMBL/GenBank/DDBJ databases">
        <authorList>
            <person name="Rising A."/>
            <person name="Reimegard J."/>
            <person name="Sonavane S."/>
            <person name="Akerstrom W."/>
            <person name="Nylinder S."/>
            <person name="Hedman E."/>
            <person name="Kallberg Y."/>
        </authorList>
    </citation>
    <scope>NUCLEOTIDE SEQUENCE [LARGE SCALE GENOMIC DNA]</scope>
</reference>
<dbReference type="GO" id="GO:0010468">
    <property type="term" value="P:regulation of gene expression"/>
    <property type="evidence" value="ECO:0007669"/>
    <property type="project" value="UniProtKB-ARBA"/>
</dbReference>
<evidence type="ECO:0000256" key="14">
    <source>
        <dbReference type="SAM" id="MobiDB-lite"/>
    </source>
</evidence>
<dbReference type="GO" id="GO:0003677">
    <property type="term" value="F:DNA binding"/>
    <property type="evidence" value="ECO:0007669"/>
    <property type="project" value="UniProtKB-KW"/>
</dbReference>
<feature type="compositionally biased region" description="Polar residues" evidence="14">
    <location>
        <begin position="450"/>
        <end position="466"/>
    </location>
</feature>
<comment type="caution">
    <text evidence="19">The sequence shown here is derived from an EMBL/GenBank/DDBJ whole genome shotgun (WGS) entry which is preliminary data.</text>
</comment>
<dbReference type="PANTHER" id="PTHR45685">
    <property type="entry name" value="HELICASE SRCAP-RELATED"/>
    <property type="match status" value="1"/>
</dbReference>
<comment type="similarity">
    <text evidence="2">Belongs to the SNF2/RAD54 helicase family. SWR1 subfamily.</text>
</comment>
<dbReference type="PROSITE" id="PS51192">
    <property type="entry name" value="HELICASE_ATP_BIND_1"/>
    <property type="match status" value="1"/>
</dbReference>
<dbReference type="SUPFAM" id="SSF52540">
    <property type="entry name" value="P-loop containing nucleoside triphosphate hydrolases"/>
    <property type="match status" value="2"/>
</dbReference>
<evidence type="ECO:0000256" key="3">
    <source>
        <dbReference type="ARBA" id="ARBA00022553"/>
    </source>
</evidence>
<evidence type="ECO:0000256" key="7">
    <source>
        <dbReference type="ARBA" id="ARBA00022840"/>
    </source>
</evidence>
<keyword evidence="7" id="KW-0067">ATP-binding</keyword>
<keyword evidence="5" id="KW-0378">Hydrolase</keyword>
<feature type="coiled-coil region" evidence="13">
    <location>
        <begin position="2038"/>
        <end position="2077"/>
    </location>
</feature>
<evidence type="ECO:0000259" key="17">
    <source>
        <dbReference type="PROSITE" id="PS51194"/>
    </source>
</evidence>
<organism evidence="19 20">
    <name type="scientific">Larinioides sclopetarius</name>
    <dbReference type="NCBI Taxonomy" id="280406"/>
    <lineage>
        <taxon>Eukaryota</taxon>
        <taxon>Metazoa</taxon>
        <taxon>Ecdysozoa</taxon>
        <taxon>Arthropoda</taxon>
        <taxon>Chelicerata</taxon>
        <taxon>Arachnida</taxon>
        <taxon>Araneae</taxon>
        <taxon>Araneomorphae</taxon>
        <taxon>Entelegynae</taxon>
        <taxon>Araneoidea</taxon>
        <taxon>Araneidae</taxon>
        <taxon>Larinioides</taxon>
    </lineage>
</organism>
<dbReference type="InterPro" id="IPR014012">
    <property type="entry name" value="HSA_dom"/>
</dbReference>
<dbReference type="GO" id="GO:0042393">
    <property type="term" value="F:histone binding"/>
    <property type="evidence" value="ECO:0007669"/>
    <property type="project" value="TreeGrafter"/>
</dbReference>
<feature type="region of interest" description="Disordered" evidence="14">
    <location>
        <begin position="427"/>
        <end position="466"/>
    </location>
</feature>
<dbReference type="GO" id="GO:0004386">
    <property type="term" value="F:helicase activity"/>
    <property type="evidence" value="ECO:0007669"/>
    <property type="project" value="UniProtKB-KW"/>
</dbReference>
<keyword evidence="12" id="KW-0539">Nucleus</keyword>
<dbReference type="InterPro" id="IPR000330">
    <property type="entry name" value="SNF2_N"/>
</dbReference>
<keyword evidence="6" id="KW-0347">Helicase</keyword>
<evidence type="ECO:0000256" key="2">
    <source>
        <dbReference type="ARBA" id="ARBA00009220"/>
    </source>
</evidence>
<dbReference type="InterPro" id="IPR001650">
    <property type="entry name" value="Helicase_C-like"/>
</dbReference>
<feature type="compositionally biased region" description="Polar residues" evidence="14">
    <location>
        <begin position="889"/>
        <end position="898"/>
    </location>
</feature>
<feature type="domain" description="HSA" evidence="18">
    <location>
        <begin position="540"/>
        <end position="612"/>
    </location>
</feature>
<evidence type="ECO:0000256" key="6">
    <source>
        <dbReference type="ARBA" id="ARBA00022806"/>
    </source>
</evidence>
<dbReference type="Gene3D" id="3.40.50.10810">
    <property type="entry name" value="Tandem AAA-ATPase domain"/>
    <property type="match status" value="1"/>
</dbReference>
<keyword evidence="8" id="KW-0156">Chromatin regulator</keyword>
<dbReference type="PROSITE" id="PS51204">
    <property type="entry name" value="HSA"/>
    <property type="match status" value="1"/>
</dbReference>
<feature type="region of interest" description="Disordered" evidence="14">
    <location>
        <begin position="854"/>
        <end position="902"/>
    </location>
</feature>
<dbReference type="GO" id="GO:0000812">
    <property type="term" value="C:Swr1 complex"/>
    <property type="evidence" value="ECO:0007669"/>
    <property type="project" value="TreeGrafter"/>
</dbReference>
<evidence type="ECO:0000259" key="15">
    <source>
        <dbReference type="PROSITE" id="PS50090"/>
    </source>
</evidence>
<dbReference type="PROSITE" id="PS50090">
    <property type="entry name" value="MYB_LIKE"/>
    <property type="match status" value="1"/>
</dbReference>
<dbReference type="GO" id="GO:0016887">
    <property type="term" value="F:ATP hydrolysis activity"/>
    <property type="evidence" value="ECO:0007669"/>
    <property type="project" value="TreeGrafter"/>
</dbReference>
<protein>
    <recommendedName>
        <fullName evidence="21">Helicase domino</fullName>
    </recommendedName>
</protein>
<dbReference type="InterPro" id="IPR001005">
    <property type="entry name" value="SANT/Myb"/>
</dbReference>
<evidence type="ECO:0000256" key="12">
    <source>
        <dbReference type="ARBA" id="ARBA00023242"/>
    </source>
</evidence>
<evidence type="ECO:0000259" key="16">
    <source>
        <dbReference type="PROSITE" id="PS51192"/>
    </source>
</evidence>
<dbReference type="FunFam" id="3.40.50.10810:FF:000005">
    <property type="entry name" value="Photoperiod-independent early flowering 1"/>
    <property type="match status" value="1"/>
</dbReference>
<dbReference type="SMART" id="SM00487">
    <property type="entry name" value="DEXDc"/>
    <property type="match status" value="1"/>
</dbReference>
<dbReference type="Pfam" id="PF07529">
    <property type="entry name" value="HSA"/>
    <property type="match status" value="1"/>
</dbReference>
<dbReference type="CDD" id="cd18793">
    <property type="entry name" value="SF2_C_SNF"/>
    <property type="match status" value="1"/>
</dbReference>
<keyword evidence="10" id="KW-0238">DNA-binding</keyword>
<dbReference type="GO" id="GO:0140096">
    <property type="term" value="F:catalytic activity, acting on a protein"/>
    <property type="evidence" value="ECO:0007669"/>
    <property type="project" value="UniProtKB-ARBA"/>
</dbReference>
<dbReference type="InterPro" id="IPR027417">
    <property type="entry name" value="P-loop_NTPase"/>
</dbReference>
<feature type="compositionally biased region" description="Polar residues" evidence="14">
    <location>
        <begin position="677"/>
        <end position="691"/>
    </location>
</feature>
<evidence type="ECO:0000313" key="20">
    <source>
        <dbReference type="Proteomes" id="UP001497382"/>
    </source>
</evidence>
<dbReference type="InterPro" id="IPR050520">
    <property type="entry name" value="INO80/SWR1_helicase"/>
</dbReference>
<dbReference type="CDD" id="cd18003">
    <property type="entry name" value="DEXQc_SRCAP"/>
    <property type="match status" value="1"/>
</dbReference>
<feature type="domain" description="Helicase C-terminal" evidence="17">
    <location>
        <begin position="1762"/>
        <end position="1912"/>
    </location>
</feature>
<feature type="compositionally biased region" description="Polar residues" evidence="14">
    <location>
        <begin position="756"/>
        <end position="765"/>
    </location>
</feature>
<evidence type="ECO:0000256" key="5">
    <source>
        <dbReference type="ARBA" id="ARBA00022801"/>
    </source>
</evidence>